<dbReference type="Pfam" id="PF01425">
    <property type="entry name" value="Amidase"/>
    <property type="match status" value="1"/>
</dbReference>
<dbReference type="InterPro" id="IPR036928">
    <property type="entry name" value="AS_sf"/>
</dbReference>
<sequence>MSELWKQSAVDVVGLLRSGEISPVEAVQAAIERIEAVDSKTNALPIRCFDRAIERAQTLDLTGHRQNPKSLCGLPIAVKDYNDVAGVRTTYGSPIFKDHIAERSDVTVAVLEHNGANPIAKSNVPEWAGGHTFNPVNGLTCNPWNLSRSAGGSSGGSAAALASGQVWLATGNDLGGSLRTPAAFNAVVGLRPSPGVVPRGHGYQAFDTLWVEGPMGRSVGDVALMLDAGCGLRTEDPLSFNHHCDSFTQAIKQHQLPERVAFSTDLGIVPVARDIRTLTQNAAASISRLGIDISDDIPDFTGVLDAFHTLRGVLLATLKGELVQQHRDEILSDIVKNVEVGFNVTPEQLLDAERVRWALNGYMSTFFEHHDFLICPAASIAPFESKTPFITEIDGTPCKTYIDWFAITFALTMTGCPVISLPCGFTDEGLPMGLQILAKPRHEDELLSFAALLEEHFDVRDQLPIDPREAD</sequence>
<gene>
    <name evidence="2" type="ORF">MGWOODY_XGa2143</name>
</gene>
<dbReference type="EMBL" id="CZRL01000120">
    <property type="protein sequence ID" value="CUS55075.1"/>
    <property type="molecule type" value="Genomic_DNA"/>
</dbReference>
<protein>
    <submittedName>
        <fullName evidence="2">Aspartyl-tRNA(Asn) amidotransferase subunit A @ Glutamyl-tRNA(Gln) amidotransferase subunit A</fullName>
        <ecNumber evidence="2">6.3.5.6</ecNumber>
        <ecNumber evidence="2">6.3.5.7</ecNumber>
    </submittedName>
</protein>
<organism evidence="2">
    <name type="scientific">hydrothermal vent metagenome</name>
    <dbReference type="NCBI Taxonomy" id="652676"/>
    <lineage>
        <taxon>unclassified sequences</taxon>
        <taxon>metagenomes</taxon>
        <taxon>ecological metagenomes</taxon>
    </lineage>
</organism>
<dbReference type="SUPFAM" id="SSF75304">
    <property type="entry name" value="Amidase signature (AS) enzymes"/>
    <property type="match status" value="1"/>
</dbReference>
<dbReference type="EC" id="6.3.5.7" evidence="2"/>
<dbReference type="Gene3D" id="3.90.1300.10">
    <property type="entry name" value="Amidase signature (AS) domain"/>
    <property type="match status" value="1"/>
</dbReference>
<dbReference type="PANTHER" id="PTHR11895">
    <property type="entry name" value="TRANSAMIDASE"/>
    <property type="match status" value="1"/>
</dbReference>
<dbReference type="EC" id="6.3.5.6" evidence="2"/>
<proteinExistence type="predicted"/>
<dbReference type="InterPro" id="IPR000120">
    <property type="entry name" value="Amidase"/>
</dbReference>
<dbReference type="InterPro" id="IPR023631">
    <property type="entry name" value="Amidase_dom"/>
</dbReference>
<dbReference type="PROSITE" id="PS00571">
    <property type="entry name" value="AMIDASES"/>
    <property type="match status" value="1"/>
</dbReference>
<keyword evidence="2" id="KW-0436">Ligase</keyword>
<keyword evidence="2" id="KW-0808">Transferase</keyword>
<feature type="domain" description="Amidase" evidence="1">
    <location>
        <begin position="25"/>
        <end position="447"/>
    </location>
</feature>
<accession>A0A160TUW0</accession>
<dbReference type="GO" id="GO:0016740">
    <property type="term" value="F:transferase activity"/>
    <property type="evidence" value="ECO:0007669"/>
    <property type="project" value="UniProtKB-KW"/>
</dbReference>
<dbReference type="GO" id="GO:0050566">
    <property type="term" value="F:asparaginyl-tRNA synthase (glutamine-hydrolyzing) activity"/>
    <property type="evidence" value="ECO:0007669"/>
    <property type="project" value="UniProtKB-EC"/>
</dbReference>
<dbReference type="PANTHER" id="PTHR11895:SF76">
    <property type="entry name" value="INDOLEACETAMIDE HYDROLASE"/>
    <property type="match status" value="1"/>
</dbReference>
<dbReference type="InterPro" id="IPR020556">
    <property type="entry name" value="Amidase_CS"/>
</dbReference>
<reference evidence="2" key="1">
    <citation type="submission" date="2015-10" db="EMBL/GenBank/DDBJ databases">
        <authorList>
            <person name="Gilbert D.G."/>
        </authorList>
    </citation>
    <scope>NUCLEOTIDE SEQUENCE</scope>
</reference>
<dbReference type="GO" id="GO:0050567">
    <property type="term" value="F:glutaminyl-tRNA synthase (glutamine-hydrolyzing) activity"/>
    <property type="evidence" value="ECO:0007669"/>
    <property type="project" value="UniProtKB-EC"/>
</dbReference>
<dbReference type="AlphaFoldDB" id="A0A160TUW0"/>
<evidence type="ECO:0000259" key="1">
    <source>
        <dbReference type="Pfam" id="PF01425"/>
    </source>
</evidence>
<name>A0A160TUW0_9ZZZZ</name>
<evidence type="ECO:0000313" key="2">
    <source>
        <dbReference type="EMBL" id="CUS55075.1"/>
    </source>
</evidence>